<protein>
    <recommendedName>
        <fullName evidence="4">Tail protein</fullName>
    </recommendedName>
</protein>
<proteinExistence type="predicted"/>
<organism evidence="2 3">
    <name type="scientific">Roseibium algicola</name>
    <dbReference type="NCBI Taxonomy" id="2857014"/>
    <lineage>
        <taxon>Bacteria</taxon>
        <taxon>Pseudomonadati</taxon>
        <taxon>Pseudomonadota</taxon>
        <taxon>Alphaproteobacteria</taxon>
        <taxon>Hyphomicrobiales</taxon>
        <taxon>Stappiaceae</taxon>
        <taxon>Roseibium</taxon>
    </lineage>
</organism>
<evidence type="ECO:0008006" key="4">
    <source>
        <dbReference type="Google" id="ProtNLM"/>
    </source>
</evidence>
<accession>A0ABM6I2Y5</accession>
<feature type="region of interest" description="Disordered" evidence="1">
    <location>
        <begin position="905"/>
        <end position="927"/>
    </location>
</feature>
<keyword evidence="3" id="KW-1185">Reference proteome</keyword>
<evidence type="ECO:0000256" key="1">
    <source>
        <dbReference type="SAM" id="MobiDB-lite"/>
    </source>
</evidence>
<evidence type="ECO:0000313" key="2">
    <source>
        <dbReference type="EMBL" id="AQQ04727.1"/>
    </source>
</evidence>
<name>A0ABM6I2Y5_9HYPH</name>
<reference evidence="2 3" key="1">
    <citation type="submission" date="2017-02" db="EMBL/GenBank/DDBJ databases">
        <authorList>
            <person name="Jeong S."/>
        </authorList>
    </citation>
    <scope>NUCLEOTIDE SEQUENCE [LARGE SCALE GENOMIC DNA]</scope>
    <source>
        <strain evidence="2 3">RMAR6-6</strain>
    </source>
</reference>
<gene>
    <name evidence="2" type="ORF">B0E33_15080</name>
</gene>
<dbReference type="RefSeq" id="WP_077291638.1">
    <property type="nucleotide sequence ID" value="NZ_CP019630.1"/>
</dbReference>
<dbReference type="Proteomes" id="UP000188174">
    <property type="component" value="Chromosome"/>
</dbReference>
<evidence type="ECO:0000313" key="3">
    <source>
        <dbReference type="Proteomes" id="UP000188174"/>
    </source>
</evidence>
<dbReference type="EMBL" id="CP019630">
    <property type="protein sequence ID" value="AQQ04727.1"/>
    <property type="molecule type" value="Genomic_DNA"/>
</dbReference>
<sequence length="1292" mass="141699">MANYLVWTTIPSGLRRGADGNLILRIGLVPSIKLGIDRTTQSLLSDASYHDFVRWTNTLNTAAFALKLADDAGTEATFSPELDFLPMPGLELDTKFWETVFPASTVVRPFGPSTPQPLNVKSYDARSLANILSLGYFAELNAVKRTFSIASTDLRANPVIQALTGAEPDANFRALSNGDAAHIIETFQEFSAFHTVDQTVAPATALAVQPEMEFHEIVSALQDHNGLAQKLGLVLRFDVPIPESVISDLGGIVRIKIDVRLSLNDTLVAAPWTVCDVQQQIGTTDFGVFHPRRSDGSKLPDWAGFRSLEASTGRLTNLEIDWLALQLAESARQTVAADVVPLDYQSALPFPKALAALRQSGISLIDLPNENPEAGQELPLVAEFKSNNTRLLALDTQQASQVNTQQPDPGQVIFADDGLIRGYRVYIRSISEGVWRSLCSRILTYSFNGGPLREVKWSPGPDEGEITKVLADQAGQSATSPFLFNWDGWSLVAPRTDNPVDEDGDAQEIVDEVFRNFAVKCVVVDGTLQTKRYGETYEFCVVPVDLAGESWSLKEASLILSDATLGVRTAIIGNQRLQPIRSPSIFENDREQGEKGTTVAIRALDGRPVANSTVQIVPSDADLWLVNEHGSFDAMSDDQSFDVIVNTAEEFIGPKGTGTMDVPFLPDPMCRGVVIRSSSGDLDSGPVTFPSRPGIDELKKRLLLRSVNLSVRPGAPDSKPSITSAAGSITVSIPPGETVRALMSSVLGEEDYRSLWVSSSLETLLSFQKPETIAAFAAEDQSKLTASLRGEVLAGSEYLVTPPREVTFVHATQRPIRAPIFGDRIRAEKIGLNSSAVKLVDEAFSVHVPSTGRIEFNASWTDIVDEPWSKEFREVPAVLPPFGFNLTETDEPSLGVVGHPASYWQNSPSNDGPLAKEREAQTANRQEPTVHAFPDTKYRVVTYRARATSRFRSFMPEEVLKDPDALSQFETVTVEVFNSAPPDAPEIRAILPIFKKEMAEDGRTQVHVTGHRFLFERPWLSSGPGEMAAFSVRETELSDTPPELNNAVSSWAFNPRKLGAPTSRWPTLDDFVNAGEKLIYVPVYPEQNTADSSIAELGRVSLATYDVEIDAERNVVWCDVQVHPGRAYFPFIRYAVARYQPKSIAGAALSKIVMSDFVQISPTRTVYVGSVKDGKRIITVSGFSYVEKGASAVTSVVEVFSEVPLMNAASSEAVLWQATGDTIELTAKREGAELMTWNGEIPEQDGKWRLTIVEYEIYQIEENTEVRPDEDFKHNGVPATRRMTFIHSVELA</sequence>